<dbReference type="SUPFAM" id="SSF52374">
    <property type="entry name" value="Nucleotidylyl transferase"/>
    <property type="match status" value="1"/>
</dbReference>
<keyword evidence="2 3" id="KW-0819">tRNA processing</keyword>
<dbReference type="GO" id="GO:0000049">
    <property type="term" value="F:tRNA binding"/>
    <property type="evidence" value="ECO:0007669"/>
    <property type="project" value="UniProtKB-KW"/>
</dbReference>
<dbReference type="InterPro" id="IPR008513">
    <property type="entry name" value="tRNA(Met)_cyd_acetate_ligase"/>
</dbReference>
<evidence type="ECO:0000256" key="1">
    <source>
        <dbReference type="ARBA" id="ARBA00022598"/>
    </source>
</evidence>
<dbReference type="PANTHER" id="PTHR37825">
    <property type="entry name" value="TRNA(MET) CYTIDINE ACETATE LIGASE"/>
    <property type="match status" value="1"/>
</dbReference>
<reference evidence="4 5" key="1">
    <citation type="submission" date="2018-07" db="EMBL/GenBank/DDBJ databases">
        <title>Genomic Encyclopedia of Type Strains, Phase III (KMG-III): the genomes of soil and plant-associated and newly described type strains.</title>
        <authorList>
            <person name="Whitman W."/>
        </authorList>
    </citation>
    <scope>NUCLEOTIDE SEQUENCE [LARGE SCALE GENOMIC DNA]</scope>
    <source>
        <strain evidence="4 5">CECT 7287</strain>
    </source>
</reference>
<organism evidence="4 5">
    <name type="scientific">Cohnella phaseoli</name>
    <dbReference type="NCBI Taxonomy" id="456490"/>
    <lineage>
        <taxon>Bacteria</taxon>
        <taxon>Bacillati</taxon>
        <taxon>Bacillota</taxon>
        <taxon>Bacilli</taxon>
        <taxon>Bacillales</taxon>
        <taxon>Paenibacillaceae</taxon>
        <taxon>Cohnella</taxon>
    </lineage>
</organism>
<proteinExistence type="inferred from homology"/>
<dbReference type="Pfam" id="PF05636">
    <property type="entry name" value="HIGH_NTase1"/>
    <property type="match status" value="1"/>
</dbReference>
<dbReference type="EC" id="6.3.4.-" evidence="3"/>
<keyword evidence="4" id="KW-0808">Transferase</keyword>
<dbReference type="NCBIfam" id="NF010191">
    <property type="entry name" value="PRK13670.1"/>
    <property type="match status" value="1"/>
</dbReference>
<feature type="binding site" evidence="3">
    <location>
        <position position="102"/>
    </location>
    <ligand>
        <name>ATP</name>
        <dbReference type="ChEBI" id="CHEBI:30616"/>
    </ligand>
</feature>
<dbReference type="PANTHER" id="PTHR37825:SF1">
    <property type="entry name" value="TRNA(MET) CYTIDINE ACETATE LIGASE"/>
    <property type="match status" value="1"/>
</dbReference>
<dbReference type="InterPro" id="IPR014729">
    <property type="entry name" value="Rossmann-like_a/b/a_fold"/>
</dbReference>
<dbReference type="GO" id="GO:0005737">
    <property type="term" value="C:cytoplasm"/>
    <property type="evidence" value="ECO:0007669"/>
    <property type="project" value="UniProtKB-SubCell"/>
</dbReference>
<comment type="caution">
    <text evidence="3">Lacks conserved residue(s) required for the propagation of feature annotation.</text>
</comment>
<dbReference type="HAMAP" id="MF_01539">
    <property type="entry name" value="TmcAL"/>
    <property type="match status" value="1"/>
</dbReference>
<feature type="binding site" evidence="3">
    <location>
        <position position="192"/>
    </location>
    <ligand>
        <name>ATP</name>
        <dbReference type="ChEBI" id="CHEBI:30616"/>
    </ligand>
</feature>
<keyword evidence="3" id="KW-0694">RNA-binding</keyword>
<comment type="catalytic activity">
    <reaction evidence="3">
        <text>cytidine(34) in elongator tRNA(Met) + acetate + ATP = N(4)-acetylcytidine(34) in elongator tRNA(Met) + AMP + diphosphate</text>
        <dbReference type="Rhea" id="RHEA:58144"/>
        <dbReference type="Rhea" id="RHEA-COMP:10693"/>
        <dbReference type="Rhea" id="RHEA-COMP:10694"/>
        <dbReference type="ChEBI" id="CHEBI:30089"/>
        <dbReference type="ChEBI" id="CHEBI:30616"/>
        <dbReference type="ChEBI" id="CHEBI:33019"/>
        <dbReference type="ChEBI" id="CHEBI:74900"/>
        <dbReference type="ChEBI" id="CHEBI:82748"/>
        <dbReference type="ChEBI" id="CHEBI:456215"/>
    </reaction>
</comment>
<evidence type="ECO:0000256" key="2">
    <source>
        <dbReference type="ARBA" id="ARBA00022694"/>
    </source>
</evidence>
<keyword evidence="3" id="KW-0547">Nucleotide-binding</keyword>
<feature type="binding site" evidence="3">
    <location>
        <begin position="7"/>
        <end position="20"/>
    </location>
    <ligand>
        <name>ATP</name>
        <dbReference type="ChEBI" id="CHEBI:30616"/>
    </ligand>
</feature>
<keyword evidence="3" id="KW-0963">Cytoplasm</keyword>
<dbReference type="RefSeq" id="WP_116059472.1">
    <property type="nucleotide sequence ID" value="NZ_QRDZ01000003.1"/>
</dbReference>
<comment type="caution">
    <text evidence="4">The sequence shown here is derived from an EMBL/GenBank/DDBJ whole genome shotgun (WGS) entry which is preliminary data.</text>
</comment>
<keyword evidence="3" id="KW-0067">ATP-binding</keyword>
<evidence type="ECO:0000313" key="4">
    <source>
        <dbReference type="EMBL" id="RED86343.1"/>
    </source>
</evidence>
<dbReference type="GO" id="GO:0005524">
    <property type="term" value="F:ATP binding"/>
    <property type="evidence" value="ECO:0007669"/>
    <property type="project" value="UniProtKB-KW"/>
</dbReference>
<protein>
    <recommendedName>
        <fullName evidence="3">tRNA(Met) cytidine acetate ligase</fullName>
        <ecNumber evidence="3">6.3.4.-</ecNumber>
    </recommendedName>
</protein>
<evidence type="ECO:0000256" key="3">
    <source>
        <dbReference type="HAMAP-Rule" id="MF_01539"/>
    </source>
</evidence>
<dbReference type="GO" id="GO:0016740">
    <property type="term" value="F:transferase activity"/>
    <property type="evidence" value="ECO:0007669"/>
    <property type="project" value="UniProtKB-KW"/>
</dbReference>
<keyword evidence="5" id="KW-1185">Reference proteome</keyword>
<keyword evidence="1 3" id="KW-0436">Ligase</keyword>
<accession>A0A3D9KL81</accession>
<dbReference type="OrthoDB" id="9769796at2"/>
<gene>
    <name evidence="3" type="primary">tmcAL</name>
    <name evidence="4" type="ORF">DFP98_103198</name>
</gene>
<name>A0A3D9KL81_9BACL</name>
<dbReference type="Gene3D" id="3.40.50.620">
    <property type="entry name" value="HUPs"/>
    <property type="match status" value="1"/>
</dbReference>
<evidence type="ECO:0000313" key="5">
    <source>
        <dbReference type="Proteomes" id="UP000256977"/>
    </source>
</evidence>
<dbReference type="AlphaFoldDB" id="A0A3D9KL81"/>
<dbReference type="GO" id="GO:0016879">
    <property type="term" value="F:ligase activity, forming carbon-nitrogen bonds"/>
    <property type="evidence" value="ECO:0007669"/>
    <property type="project" value="UniProtKB-UniRule"/>
</dbReference>
<dbReference type="EMBL" id="QRDZ01000003">
    <property type="protein sequence ID" value="RED86343.1"/>
    <property type="molecule type" value="Genomic_DNA"/>
</dbReference>
<feature type="binding site" evidence="3">
    <location>
        <position position="167"/>
    </location>
    <ligand>
        <name>ATP</name>
        <dbReference type="ChEBI" id="CHEBI:30616"/>
    </ligand>
</feature>
<dbReference type="GO" id="GO:0006400">
    <property type="term" value="P:tRNA modification"/>
    <property type="evidence" value="ECO:0007669"/>
    <property type="project" value="UniProtKB-UniRule"/>
</dbReference>
<comment type="similarity">
    <text evidence="3">Belongs to the TmcAL family.</text>
</comment>
<dbReference type="Proteomes" id="UP000256977">
    <property type="component" value="Unassembled WGS sequence"/>
</dbReference>
<keyword evidence="3" id="KW-0820">tRNA-binding</keyword>
<comment type="subcellular location">
    <subcellularLocation>
        <location evidence="3">Cytoplasm</location>
    </subcellularLocation>
</comment>
<sequence>MSTVGVVVEYNPLHNGHLYHLQQSKKITQAENIVAVMSGNFLQRGEPALADKWARTEMALRAGCDLVLELPVAYSSQPAQWFAYGAVSVLDASGVVDSLCFGSESGELASLQQLASLLTEEPERFATLLSELLKAGLPYPSAFSSAAETYLQERGMGEHAYSLTQPNHTLGLHYLIALRKLNSSIVPYTLRREKSGYGQTDITDAKIASATALRKLLLGESGSLDQLAAYVPASTLAILRRETEAGRAPIHWDSFARPLFHELYRHTAAELAEFAEVSEGLEHRLRGILSELPEYSVAALLEALKTKRYTRTKLQRTLLRILLGHRKELLSPERLAAGVDYIRVLGFTERGRLLLRDMRRKAKVPVVASAAKHDSPYLAMEALATGAYSLAYRNAQPSDALRDFTLSPVRLSDKMV</sequence>
<comment type="function">
    <text evidence="3">Catalyzes the formation of N(4)-acetylcytidine (ac(4)C) at the wobble position of elongator tRNA(Met), using acetate and ATP as substrates. First activates an acetate ion to form acetyladenylate (Ac-AMP) and then transfers the acetyl group to tRNA to form ac(4)C34.</text>
</comment>